<reference evidence="2 5" key="1">
    <citation type="submission" date="2019-03" db="EMBL/GenBank/DDBJ databases">
        <title>Bradyrhizobium strains diversity isolated from Chamaecrista fasciculata.</title>
        <authorList>
            <person name="Urquiaga M.C.O."/>
            <person name="Hungria M."/>
            <person name="Delamuta J.R.M."/>
        </authorList>
    </citation>
    <scope>NUCLEOTIDE SEQUENCE [LARGE SCALE GENOMIC DNA]</scope>
    <source>
        <strain evidence="2 5">CNPSo 3424</strain>
    </source>
</reference>
<sequence>MSTKKPAEPSPASVARSDRRRLAAEDGARAMVDAERQAIEVRKNMARLRAAREAKEAADEAVRLALPAPALKKRSKKPTR</sequence>
<dbReference type="AlphaFoldDB" id="A0A4Y9LAZ8"/>
<accession>A0A4Y9PF23</accession>
<dbReference type="OrthoDB" id="8141496at2"/>
<dbReference type="Proteomes" id="UP000298225">
    <property type="component" value="Unassembled WGS sequence"/>
</dbReference>
<evidence type="ECO:0000313" key="5">
    <source>
        <dbReference type="Proteomes" id="UP000298225"/>
    </source>
</evidence>
<gene>
    <name evidence="3" type="ORF">E4K64_07420</name>
    <name evidence="2" type="ORF">E4K66_07425</name>
</gene>
<evidence type="ECO:0000313" key="3">
    <source>
        <dbReference type="EMBL" id="TFV78994.1"/>
    </source>
</evidence>
<dbReference type="EMBL" id="SPQS01000003">
    <property type="protein sequence ID" value="TFV78994.1"/>
    <property type="molecule type" value="Genomic_DNA"/>
</dbReference>
<feature type="region of interest" description="Disordered" evidence="1">
    <location>
        <begin position="1"/>
        <end position="27"/>
    </location>
</feature>
<organism evidence="2 5">
    <name type="scientific">Bradyrhizobium frederickii</name>
    <dbReference type="NCBI Taxonomy" id="2560054"/>
    <lineage>
        <taxon>Bacteria</taxon>
        <taxon>Pseudomonadati</taxon>
        <taxon>Pseudomonadota</taxon>
        <taxon>Alphaproteobacteria</taxon>
        <taxon>Hyphomicrobiales</taxon>
        <taxon>Nitrobacteraceae</taxon>
        <taxon>Bradyrhizobium</taxon>
    </lineage>
</organism>
<proteinExistence type="predicted"/>
<keyword evidence="5" id="KW-1185">Reference proteome</keyword>
<accession>A0A4Y9LAZ8</accession>
<evidence type="ECO:0000256" key="1">
    <source>
        <dbReference type="SAM" id="MobiDB-lite"/>
    </source>
</evidence>
<evidence type="ECO:0000313" key="2">
    <source>
        <dbReference type="EMBL" id="TFV40671.1"/>
    </source>
</evidence>
<dbReference type="Proteomes" id="UP000297700">
    <property type="component" value="Unassembled WGS sequence"/>
</dbReference>
<comment type="caution">
    <text evidence="2">The sequence shown here is derived from an EMBL/GenBank/DDBJ whole genome shotgun (WGS) entry which is preliminary data.</text>
</comment>
<reference evidence="3 4" key="2">
    <citation type="submission" date="2019-03" db="EMBL/GenBank/DDBJ databases">
        <title>Bradyrhizobium strains diversity.</title>
        <authorList>
            <person name="Urquiaga M.C.O."/>
            <person name="Hungria M."/>
            <person name="Delamuta J.R.M."/>
            <person name="Klepa M.S."/>
        </authorList>
    </citation>
    <scope>NUCLEOTIDE SEQUENCE [LARGE SCALE GENOMIC DNA]</scope>
    <source>
        <strain evidence="3 4">CNPSo 3426</strain>
    </source>
</reference>
<evidence type="ECO:0000313" key="4">
    <source>
        <dbReference type="Proteomes" id="UP000297700"/>
    </source>
</evidence>
<dbReference type="EMBL" id="SPQU01000003">
    <property type="protein sequence ID" value="TFV40671.1"/>
    <property type="molecule type" value="Genomic_DNA"/>
</dbReference>
<name>A0A4Y9LAZ8_9BRAD</name>
<protein>
    <submittedName>
        <fullName evidence="2">Transcriptional regulator</fullName>
    </submittedName>
</protein>
<feature type="compositionally biased region" description="Basic and acidic residues" evidence="1">
    <location>
        <begin position="16"/>
        <end position="27"/>
    </location>
</feature>